<reference evidence="6" key="1">
    <citation type="submission" date="2023-04" db="EMBL/GenBank/DDBJ databases">
        <title>Genome Encyclopedia of Bacteria and Archaea VI: Functional Genomics of Type Strains.</title>
        <authorList>
            <person name="Whitman W."/>
        </authorList>
    </citation>
    <scope>NUCLEOTIDE SEQUENCE</scope>
    <source>
        <strain evidence="6">Enz.4-51</strain>
    </source>
</reference>
<dbReference type="PANTHER" id="PTHR38776:SF1">
    <property type="entry name" value="MLTA-INTERACTING PROTEIN-RELATED"/>
    <property type="match status" value="1"/>
</dbReference>
<dbReference type="InterPro" id="IPR010583">
    <property type="entry name" value="MipA"/>
</dbReference>
<keyword evidence="5" id="KW-0998">Cell outer membrane</keyword>
<dbReference type="Pfam" id="PF06629">
    <property type="entry name" value="MipA"/>
    <property type="match status" value="1"/>
</dbReference>
<dbReference type="Proteomes" id="UP001161160">
    <property type="component" value="Unassembled WGS sequence"/>
</dbReference>
<dbReference type="RefSeq" id="WP_280767406.1">
    <property type="nucleotide sequence ID" value="NZ_JARXVW010000001.1"/>
</dbReference>
<dbReference type="GO" id="GO:0009279">
    <property type="term" value="C:cell outer membrane"/>
    <property type="evidence" value="ECO:0007669"/>
    <property type="project" value="UniProtKB-SubCell"/>
</dbReference>
<comment type="subcellular location">
    <subcellularLocation>
        <location evidence="1">Cell outer membrane</location>
    </subcellularLocation>
</comment>
<evidence type="ECO:0000256" key="3">
    <source>
        <dbReference type="ARBA" id="ARBA00022729"/>
    </source>
</evidence>
<organism evidence="6 7">
    <name type="scientific">Polynucleobacter sphagniphilus</name>
    <dbReference type="NCBI Taxonomy" id="1743169"/>
    <lineage>
        <taxon>Bacteria</taxon>
        <taxon>Pseudomonadati</taxon>
        <taxon>Pseudomonadota</taxon>
        <taxon>Betaproteobacteria</taxon>
        <taxon>Burkholderiales</taxon>
        <taxon>Burkholderiaceae</taxon>
        <taxon>Polynucleobacter</taxon>
    </lineage>
</organism>
<evidence type="ECO:0000256" key="2">
    <source>
        <dbReference type="ARBA" id="ARBA00005722"/>
    </source>
</evidence>
<accession>A0AA43M9W5</accession>
<gene>
    <name evidence="6" type="ORF">M2127_002167</name>
</gene>
<name>A0AA43M9W5_9BURK</name>
<comment type="caution">
    <text evidence="6">The sequence shown here is derived from an EMBL/GenBank/DDBJ whole genome shotgun (WGS) entry which is preliminary data.</text>
</comment>
<proteinExistence type="inferred from homology"/>
<protein>
    <submittedName>
        <fullName evidence="6">Outer membrane protein</fullName>
    </submittedName>
</protein>
<keyword evidence="3" id="KW-0732">Signal</keyword>
<evidence type="ECO:0000256" key="4">
    <source>
        <dbReference type="ARBA" id="ARBA00023136"/>
    </source>
</evidence>
<dbReference type="AlphaFoldDB" id="A0AA43M9W5"/>
<evidence type="ECO:0000256" key="5">
    <source>
        <dbReference type="ARBA" id="ARBA00023237"/>
    </source>
</evidence>
<sequence length="273" mass="30165">MVLFFATLHTPILAAENNASNASTSVPSVAVTDIAQYEVPNDVPDGLPNHLVGDLGVAVYSSNMSIGATGTQTYPLPYAFFDYERFFARIDTFGFKTIKMGYGYLEVAGQVNLDNYNRKSTITGATFSKLDPVPLGLGSFQETPIGGFFMYAFQDINRSQGQIYQLSYFAEFELPANIKIYPLLGAEYLTQSYANYYYGVSPKASQTLGYSQYTVPGTTNYVAGLMVEVPIVDDWYFNVFGKRKFMGSGISNSPIMANSYQDSLIASLVYRFK</sequence>
<evidence type="ECO:0000313" key="6">
    <source>
        <dbReference type="EMBL" id="MDH6504838.1"/>
    </source>
</evidence>
<dbReference type="PANTHER" id="PTHR38776">
    <property type="entry name" value="MLTA-INTERACTING PROTEIN-RELATED"/>
    <property type="match status" value="1"/>
</dbReference>
<comment type="similarity">
    <text evidence="2">Belongs to the MipA/OmpV family.</text>
</comment>
<keyword evidence="7" id="KW-1185">Reference proteome</keyword>
<dbReference type="EMBL" id="JARXYA010000016">
    <property type="protein sequence ID" value="MDH6504838.1"/>
    <property type="molecule type" value="Genomic_DNA"/>
</dbReference>
<evidence type="ECO:0000256" key="1">
    <source>
        <dbReference type="ARBA" id="ARBA00004442"/>
    </source>
</evidence>
<keyword evidence="4" id="KW-0472">Membrane</keyword>
<evidence type="ECO:0000313" key="7">
    <source>
        <dbReference type="Proteomes" id="UP001161160"/>
    </source>
</evidence>